<dbReference type="Proteomes" id="UP000327013">
    <property type="component" value="Unassembled WGS sequence"/>
</dbReference>
<sequence length="88" mass="9953">MRIRDSFKIGYLRNLEWNLNRMKSEKQEPSNSQNLLSNEEPVAKGRESATPNSEIRGGALAVCREIVMLLSCCYCCFCCGACIDEDEN</sequence>
<feature type="region of interest" description="Disordered" evidence="1">
    <location>
        <begin position="23"/>
        <end position="53"/>
    </location>
</feature>
<gene>
    <name evidence="2" type="ORF">FH972_026823</name>
</gene>
<dbReference type="EMBL" id="VIBQ01000127">
    <property type="protein sequence ID" value="KAB8921464.1"/>
    <property type="molecule type" value="Genomic_DNA"/>
</dbReference>
<evidence type="ECO:0000256" key="1">
    <source>
        <dbReference type="SAM" id="MobiDB-lite"/>
    </source>
</evidence>
<dbReference type="AlphaFoldDB" id="A0A5N6L5J1"/>
<name>A0A5N6L5J1_9ROSI</name>
<organism evidence="2 3">
    <name type="scientific">Carpinus fangiana</name>
    <dbReference type="NCBI Taxonomy" id="176857"/>
    <lineage>
        <taxon>Eukaryota</taxon>
        <taxon>Viridiplantae</taxon>
        <taxon>Streptophyta</taxon>
        <taxon>Embryophyta</taxon>
        <taxon>Tracheophyta</taxon>
        <taxon>Spermatophyta</taxon>
        <taxon>Magnoliopsida</taxon>
        <taxon>eudicotyledons</taxon>
        <taxon>Gunneridae</taxon>
        <taxon>Pentapetalae</taxon>
        <taxon>rosids</taxon>
        <taxon>fabids</taxon>
        <taxon>Fagales</taxon>
        <taxon>Betulaceae</taxon>
        <taxon>Carpinus</taxon>
    </lineage>
</organism>
<dbReference type="OrthoDB" id="1927320at2759"/>
<keyword evidence="3" id="KW-1185">Reference proteome</keyword>
<evidence type="ECO:0000313" key="2">
    <source>
        <dbReference type="EMBL" id="KAB8921464.1"/>
    </source>
</evidence>
<reference evidence="2 3" key="1">
    <citation type="submission" date="2019-06" db="EMBL/GenBank/DDBJ databases">
        <title>A chromosomal-level reference genome of Carpinus fangiana (Coryloideae, Betulaceae).</title>
        <authorList>
            <person name="Yang X."/>
            <person name="Wang Z."/>
            <person name="Zhang L."/>
            <person name="Hao G."/>
            <person name="Liu J."/>
            <person name="Yang Y."/>
        </authorList>
    </citation>
    <scope>NUCLEOTIDE SEQUENCE [LARGE SCALE GENOMIC DNA]</scope>
    <source>
        <strain evidence="2">Cfa_2016G</strain>
        <tissue evidence="2">Leaf</tissue>
    </source>
</reference>
<proteinExistence type="predicted"/>
<protein>
    <submittedName>
        <fullName evidence="2">Uncharacterized protein</fullName>
    </submittedName>
</protein>
<dbReference type="PANTHER" id="PTHR37263:SF2">
    <property type="entry name" value="EXPRESSED PROTEIN"/>
    <property type="match status" value="1"/>
</dbReference>
<dbReference type="PANTHER" id="PTHR37263">
    <property type="entry name" value="EXPRESSED PROTEIN"/>
    <property type="match status" value="1"/>
</dbReference>
<evidence type="ECO:0000313" key="3">
    <source>
        <dbReference type="Proteomes" id="UP000327013"/>
    </source>
</evidence>
<comment type="caution">
    <text evidence="2">The sequence shown here is derived from an EMBL/GenBank/DDBJ whole genome shotgun (WGS) entry which is preliminary data.</text>
</comment>
<accession>A0A5N6L5J1</accession>